<accession>A0A0M3IGH7</accession>
<name>A0A0M3IGH7_ASCLU</name>
<evidence type="ECO:0000313" key="3">
    <source>
        <dbReference type="WBParaSite" id="ALUE_0001740301-mRNA-1"/>
    </source>
</evidence>
<sequence>MDTFHWWLSFIPLIFARIIEIAKINQKTMKAKKIHRKKKFTFLYSRNN</sequence>
<reference evidence="3" key="1">
    <citation type="submission" date="2017-02" db="UniProtKB">
        <authorList>
            <consortium name="WormBaseParasite"/>
        </authorList>
    </citation>
    <scope>IDENTIFICATION</scope>
</reference>
<keyword evidence="1" id="KW-0472">Membrane</keyword>
<organism evidence="2 3">
    <name type="scientific">Ascaris lumbricoides</name>
    <name type="common">Giant roundworm</name>
    <dbReference type="NCBI Taxonomy" id="6252"/>
    <lineage>
        <taxon>Eukaryota</taxon>
        <taxon>Metazoa</taxon>
        <taxon>Ecdysozoa</taxon>
        <taxon>Nematoda</taxon>
        <taxon>Chromadorea</taxon>
        <taxon>Rhabditida</taxon>
        <taxon>Spirurina</taxon>
        <taxon>Ascaridomorpha</taxon>
        <taxon>Ascaridoidea</taxon>
        <taxon>Ascarididae</taxon>
        <taxon>Ascaris</taxon>
    </lineage>
</organism>
<keyword evidence="2" id="KW-1185">Reference proteome</keyword>
<keyword evidence="1" id="KW-0812">Transmembrane</keyword>
<protein>
    <submittedName>
        <fullName evidence="3">Uncharacterized protein</fullName>
    </submittedName>
</protein>
<keyword evidence="1" id="KW-1133">Transmembrane helix</keyword>
<proteinExistence type="predicted"/>
<evidence type="ECO:0000256" key="1">
    <source>
        <dbReference type="SAM" id="Phobius"/>
    </source>
</evidence>
<dbReference type="AlphaFoldDB" id="A0A0M3IGH7"/>
<dbReference type="Proteomes" id="UP000036681">
    <property type="component" value="Unplaced"/>
</dbReference>
<feature type="transmembrane region" description="Helical" evidence="1">
    <location>
        <begin position="6"/>
        <end position="24"/>
    </location>
</feature>
<evidence type="ECO:0000313" key="2">
    <source>
        <dbReference type="Proteomes" id="UP000036681"/>
    </source>
</evidence>
<dbReference type="WBParaSite" id="ALUE_0001740301-mRNA-1">
    <property type="protein sequence ID" value="ALUE_0001740301-mRNA-1"/>
    <property type="gene ID" value="ALUE_0001740301"/>
</dbReference>